<sequence>MMSMDEVQSGTRAVTAERVKPQPSAAAESLPRAQSIWTWFWGGLMLACVPILMIYLSRMWRLEHYQYFPFAIGIVAWLAWKRSDRRFYPPANLISLGSLAVGGIAFLVAVGLRSPWFIAVAFFCFATGCLASMKSRHGGSLLGLALPLLLLIRLPLGYDQLLVIELQRITTVLSSLILDVVGIPHAVDHNVIQLPGRELFVAEACSGIQSVFTLAFLSTLLIAIYRRRLWLAPFYLAIALVLAVAGNVLRVTMVAIADTWWGLDWASGWSHDLLGYTTLGLSSLFLVSFDQLIVSFLHPTIKSSGVSDHNPVIRFWNWIVDDGSTVDMVDRYYKANLAETMASEPAYRTRLAQWMNRFQTKSAVVATACVAAVLLCVTTARAFSVESMGFDAGAGTFVDGIIYEPTEGLFDDISGQFELVDHQISRDNENPILGQNSDTWKYLRPDDHDQPITGQFAVSQSYGHFHELCICYQGLNWELLDRYRREIDPQAEVEVEELDPSSSQEVPVAYAIFSREGDARGYLWFASISESGKIMLPPERPGRLGSRLTDAFDSNESETDEPIMMLQLWVPSPKRLNASTTDAITKDFAKLRQQIADQINPGANQ</sequence>
<evidence type="ECO:0000313" key="11">
    <source>
        <dbReference type="Proteomes" id="UP000318053"/>
    </source>
</evidence>
<feature type="transmembrane region" description="Helical" evidence="9">
    <location>
        <begin position="92"/>
        <end position="110"/>
    </location>
</feature>
<name>A0A5C5XWF7_9BACT</name>
<evidence type="ECO:0000256" key="1">
    <source>
        <dbReference type="ARBA" id="ARBA00004651"/>
    </source>
</evidence>
<dbReference type="Proteomes" id="UP000318053">
    <property type="component" value="Unassembled WGS sequence"/>
</dbReference>
<keyword evidence="3" id="KW-0645">Protease</keyword>
<feature type="compositionally biased region" description="Polar residues" evidence="8">
    <location>
        <begin position="1"/>
        <end position="12"/>
    </location>
</feature>
<keyword evidence="5" id="KW-0378">Hydrolase</keyword>
<keyword evidence="7 9" id="KW-0472">Membrane</keyword>
<feature type="transmembrane region" description="Helical" evidence="9">
    <location>
        <begin position="232"/>
        <end position="253"/>
    </location>
</feature>
<evidence type="ECO:0000256" key="5">
    <source>
        <dbReference type="ARBA" id="ARBA00022801"/>
    </source>
</evidence>
<dbReference type="GO" id="GO:0008233">
    <property type="term" value="F:peptidase activity"/>
    <property type="evidence" value="ECO:0007669"/>
    <property type="project" value="UniProtKB-KW"/>
</dbReference>
<keyword evidence="4 9" id="KW-0812">Transmembrane</keyword>
<comment type="caution">
    <text evidence="10">The sequence shown here is derived from an EMBL/GenBank/DDBJ whole genome shotgun (WGS) entry which is preliminary data.</text>
</comment>
<comment type="subcellular location">
    <subcellularLocation>
        <location evidence="1">Cell membrane</location>
        <topology evidence="1">Multi-pass membrane protein</topology>
    </subcellularLocation>
</comment>
<evidence type="ECO:0000256" key="6">
    <source>
        <dbReference type="ARBA" id="ARBA00022989"/>
    </source>
</evidence>
<feature type="transmembrane region" description="Helical" evidence="9">
    <location>
        <begin position="140"/>
        <end position="158"/>
    </location>
</feature>
<feature type="transmembrane region" description="Helical" evidence="9">
    <location>
        <begin position="273"/>
        <end position="297"/>
    </location>
</feature>
<feature type="transmembrane region" description="Helical" evidence="9">
    <location>
        <begin position="116"/>
        <end position="133"/>
    </location>
</feature>
<evidence type="ECO:0000256" key="8">
    <source>
        <dbReference type="SAM" id="MobiDB-lite"/>
    </source>
</evidence>
<organism evidence="10 11">
    <name type="scientific">Allorhodopirellula solitaria</name>
    <dbReference type="NCBI Taxonomy" id="2527987"/>
    <lineage>
        <taxon>Bacteria</taxon>
        <taxon>Pseudomonadati</taxon>
        <taxon>Planctomycetota</taxon>
        <taxon>Planctomycetia</taxon>
        <taxon>Pirellulales</taxon>
        <taxon>Pirellulaceae</taxon>
        <taxon>Allorhodopirellula</taxon>
    </lineage>
</organism>
<proteinExistence type="predicted"/>
<reference evidence="10 11" key="1">
    <citation type="submission" date="2019-02" db="EMBL/GenBank/DDBJ databases">
        <title>Deep-cultivation of Planctomycetes and their phenomic and genomic characterization uncovers novel biology.</title>
        <authorList>
            <person name="Wiegand S."/>
            <person name="Jogler M."/>
            <person name="Boedeker C."/>
            <person name="Pinto D."/>
            <person name="Vollmers J."/>
            <person name="Rivas-Marin E."/>
            <person name="Kohn T."/>
            <person name="Peeters S.H."/>
            <person name="Heuer A."/>
            <person name="Rast P."/>
            <person name="Oberbeckmann S."/>
            <person name="Bunk B."/>
            <person name="Jeske O."/>
            <person name="Meyerdierks A."/>
            <person name="Storesund J.E."/>
            <person name="Kallscheuer N."/>
            <person name="Luecker S."/>
            <person name="Lage O.M."/>
            <person name="Pohl T."/>
            <person name="Merkel B.J."/>
            <person name="Hornburger P."/>
            <person name="Mueller R.-W."/>
            <person name="Bruemmer F."/>
            <person name="Labrenz M."/>
            <person name="Spormann A.M."/>
            <person name="Op Den Camp H."/>
            <person name="Overmann J."/>
            <person name="Amann R."/>
            <person name="Jetten M.S.M."/>
            <person name="Mascher T."/>
            <person name="Medema M.H."/>
            <person name="Devos D.P."/>
            <person name="Kaster A.-K."/>
            <person name="Ovreas L."/>
            <person name="Rohde M."/>
            <person name="Galperin M.Y."/>
            <person name="Jogler C."/>
        </authorList>
    </citation>
    <scope>NUCLEOTIDE SEQUENCE [LARGE SCALE GENOMIC DNA]</scope>
    <source>
        <strain evidence="10 11">CA85</strain>
    </source>
</reference>
<dbReference type="InterPro" id="IPR013426">
    <property type="entry name" value="EpsH-like"/>
</dbReference>
<dbReference type="NCBIfam" id="NF033780">
    <property type="entry name" value="exosort_XrtU_C"/>
    <property type="match status" value="1"/>
</dbReference>
<keyword evidence="2" id="KW-1003">Cell membrane</keyword>
<evidence type="ECO:0000256" key="3">
    <source>
        <dbReference type="ARBA" id="ARBA00022670"/>
    </source>
</evidence>
<dbReference type="GO" id="GO:0006508">
    <property type="term" value="P:proteolysis"/>
    <property type="evidence" value="ECO:0007669"/>
    <property type="project" value="UniProtKB-KW"/>
</dbReference>
<feature type="region of interest" description="Disordered" evidence="8">
    <location>
        <begin position="1"/>
        <end position="20"/>
    </location>
</feature>
<evidence type="ECO:0000256" key="7">
    <source>
        <dbReference type="ARBA" id="ARBA00023136"/>
    </source>
</evidence>
<dbReference type="NCBIfam" id="TIGR02602">
    <property type="entry name" value="8TM_EpsH"/>
    <property type="match status" value="1"/>
</dbReference>
<dbReference type="NCBIfam" id="TIGR04178">
    <property type="entry name" value="exo_archaeo"/>
    <property type="match status" value="1"/>
</dbReference>
<feature type="transmembrane region" description="Helical" evidence="9">
    <location>
        <begin position="39"/>
        <end position="58"/>
    </location>
</feature>
<dbReference type="GO" id="GO:0005886">
    <property type="term" value="C:plasma membrane"/>
    <property type="evidence" value="ECO:0007669"/>
    <property type="project" value="UniProtKB-SubCell"/>
</dbReference>
<dbReference type="EMBL" id="SJPK01000006">
    <property type="protein sequence ID" value="TWT65972.1"/>
    <property type="molecule type" value="Genomic_DNA"/>
</dbReference>
<dbReference type="InterPro" id="IPR019127">
    <property type="entry name" value="Exosortase"/>
</dbReference>
<gene>
    <name evidence="10" type="ORF">CA85_28310</name>
</gene>
<protein>
    <submittedName>
        <fullName evidence="10">Transmembrane exosortase</fullName>
    </submittedName>
</protein>
<evidence type="ECO:0000256" key="9">
    <source>
        <dbReference type="SAM" id="Phobius"/>
    </source>
</evidence>
<evidence type="ECO:0000256" key="2">
    <source>
        <dbReference type="ARBA" id="ARBA00022475"/>
    </source>
</evidence>
<dbReference type="AlphaFoldDB" id="A0A5C5XWF7"/>
<feature type="transmembrane region" description="Helical" evidence="9">
    <location>
        <begin position="207"/>
        <end position="225"/>
    </location>
</feature>
<evidence type="ECO:0000256" key="4">
    <source>
        <dbReference type="ARBA" id="ARBA00022692"/>
    </source>
</evidence>
<keyword evidence="11" id="KW-1185">Reference proteome</keyword>
<evidence type="ECO:0000313" key="10">
    <source>
        <dbReference type="EMBL" id="TWT65972.1"/>
    </source>
</evidence>
<dbReference type="Pfam" id="PF09721">
    <property type="entry name" value="Exosortase_EpsH"/>
    <property type="match status" value="1"/>
</dbReference>
<dbReference type="InterPro" id="IPR026392">
    <property type="entry name" value="Exo/Archaeosortase_dom"/>
</dbReference>
<accession>A0A5C5XWF7</accession>
<keyword evidence="6 9" id="KW-1133">Transmembrane helix</keyword>
<feature type="transmembrane region" description="Helical" evidence="9">
    <location>
        <begin position="363"/>
        <end position="383"/>
    </location>
</feature>